<gene>
    <name evidence="2" type="ORF">HYPBUDRAFT_188760</name>
</gene>
<evidence type="ECO:0000313" key="3">
    <source>
        <dbReference type="Proteomes" id="UP000095085"/>
    </source>
</evidence>
<feature type="transmembrane region" description="Helical" evidence="1">
    <location>
        <begin position="74"/>
        <end position="95"/>
    </location>
</feature>
<keyword evidence="3" id="KW-1185">Reference proteome</keyword>
<keyword evidence="1" id="KW-0812">Transmembrane</keyword>
<dbReference type="EMBL" id="KV454539">
    <property type="protein sequence ID" value="ODV68474.1"/>
    <property type="molecule type" value="Genomic_DNA"/>
</dbReference>
<organism evidence="2 3">
    <name type="scientific">Hyphopichia burtonii NRRL Y-1933</name>
    <dbReference type="NCBI Taxonomy" id="984485"/>
    <lineage>
        <taxon>Eukaryota</taxon>
        <taxon>Fungi</taxon>
        <taxon>Dikarya</taxon>
        <taxon>Ascomycota</taxon>
        <taxon>Saccharomycotina</taxon>
        <taxon>Pichiomycetes</taxon>
        <taxon>Debaryomycetaceae</taxon>
        <taxon>Hyphopichia</taxon>
    </lineage>
</organism>
<dbReference type="AlphaFoldDB" id="A0A1E4RMH7"/>
<dbReference type="Proteomes" id="UP000095085">
    <property type="component" value="Unassembled WGS sequence"/>
</dbReference>
<dbReference type="RefSeq" id="XP_020077541.1">
    <property type="nucleotide sequence ID" value="XM_020222930.1"/>
</dbReference>
<dbReference type="GeneID" id="30997479"/>
<proteinExistence type="predicted"/>
<feature type="transmembrane region" description="Helical" evidence="1">
    <location>
        <begin position="7"/>
        <end position="30"/>
    </location>
</feature>
<reference evidence="3" key="1">
    <citation type="submission" date="2016-05" db="EMBL/GenBank/DDBJ databases">
        <title>Comparative genomics of biotechnologically important yeasts.</title>
        <authorList>
            <consortium name="DOE Joint Genome Institute"/>
            <person name="Riley R."/>
            <person name="Haridas S."/>
            <person name="Wolfe K.H."/>
            <person name="Lopes M.R."/>
            <person name="Hittinger C.T."/>
            <person name="Goker M."/>
            <person name="Salamov A."/>
            <person name="Wisecaver J."/>
            <person name="Long T.M."/>
            <person name="Aerts A.L."/>
            <person name="Barry K."/>
            <person name="Choi C."/>
            <person name="Clum A."/>
            <person name="Coughlan A.Y."/>
            <person name="Deshpande S."/>
            <person name="Douglass A.P."/>
            <person name="Hanson S.J."/>
            <person name="Klenk H.-P."/>
            <person name="Labutti K."/>
            <person name="Lapidus A."/>
            <person name="Lindquist E."/>
            <person name="Lipzen A."/>
            <person name="Meier-Kolthoff J.P."/>
            <person name="Ohm R.A."/>
            <person name="Otillar R.P."/>
            <person name="Pangilinan J."/>
            <person name="Peng Y."/>
            <person name="Rokas A."/>
            <person name="Rosa C.A."/>
            <person name="Scheuner C."/>
            <person name="Sibirny A.A."/>
            <person name="Slot J.C."/>
            <person name="Stielow J.B."/>
            <person name="Sun H."/>
            <person name="Kurtzman C.P."/>
            <person name="Blackwell M."/>
            <person name="Grigoriev I.V."/>
            <person name="Jeffries T.W."/>
        </authorList>
    </citation>
    <scope>NUCLEOTIDE SEQUENCE [LARGE SCALE GENOMIC DNA]</scope>
    <source>
        <strain evidence="3">NRRL Y-1933</strain>
    </source>
</reference>
<keyword evidence="1" id="KW-0472">Membrane</keyword>
<evidence type="ECO:0000313" key="2">
    <source>
        <dbReference type="EMBL" id="ODV68474.1"/>
    </source>
</evidence>
<keyword evidence="1" id="KW-1133">Transmembrane helix</keyword>
<sequence length="128" mass="14496">MIRSIHLLIFFFFFFFYLIFIFSTYSAHLISHPWASPVLTQLLISSATLSATHSATHPPAYPPAYLPTLLSQGILHLLYCYICDVILLSNFVCFLRQMHCSNLPLDLISYPSVTVVSLQLPLVATLFV</sequence>
<accession>A0A1E4RMH7</accession>
<name>A0A1E4RMH7_9ASCO</name>
<evidence type="ECO:0000256" key="1">
    <source>
        <dbReference type="SAM" id="Phobius"/>
    </source>
</evidence>
<protein>
    <submittedName>
        <fullName evidence="2">Uncharacterized protein</fullName>
    </submittedName>
</protein>